<organism evidence="1 2">
    <name type="scientific">Thermotomaculum hydrothermale</name>
    <dbReference type="NCBI Taxonomy" id="981385"/>
    <lineage>
        <taxon>Bacteria</taxon>
        <taxon>Pseudomonadati</taxon>
        <taxon>Acidobacteriota</taxon>
        <taxon>Holophagae</taxon>
        <taxon>Thermotomaculales</taxon>
        <taxon>Thermotomaculaceae</taxon>
        <taxon>Thermotomaculum</taxon>
    </lineage>
</organism>
<protein>
    <recommendedName>
        <fullName evidence="3">DUF481 domain-containing protein</fullName>
    </recommendedName>
</protein>
<dbReference type="AlphaFoldDB" id="A0A7R6SYB0"/>
<dbReference type="Proteomes" id="UP000595564">
    <property type="component" value="Chromosome"/>
</dbReference>
<dbReference type="RefSeq" id="WP_201328786.1">
    <property type="nucleotide sequence ID" value="NZ_AP017470.1"/>
</dbReference>
<evidence type="ECO:0000313" key="1">
    <source>
        <dbReference type="EMBL" id="BBB32440.1"/>
    </source>
</evidence>
<gene>
    <name evidence="1" type="ORF">TTHT_0878</name>
</gene>
<dbReference type="InterPro" id="IPR007433">
    <property type="entry name" value="DUF481"/>
</dbReference>
<evidence type="ECO:0000313" key="2">
    <source>
        <dbReference type="Proteomes" id="UP000595564"/>
    </source>
</evidence>
<name>A0A7R6SYB0_9BACT</name>
<dbReference type="KEGG" id="thyd:TTHT_0878"/>
<proteinExistence type="predicted"/>
<sequence length="264" mass="30101">MFKGFIGKTGRLFLILTICFNLTVFSSPISSETSYSTKGKNEKSLNLAIGYVSLSGNAKSTTGSFKVDFSYVFKKFYFETKAYYIFTDVTNVSTGQTNRTDEKYYFTFKSNYKKGKKSGIFANISWLKNKPAGINKNLSIASGYSRIISDSKKRKGKFGLGFEGFKEEKIIQDSIKTNSSLAAYFEFSFQYAFNNANKLKFENETRVNISDTEDYRLFNNISYSSSLNKNMAIEFNYLHQFKNLPVPGKKKTDTTTTVNIVFRF</sequence>
<dbReference type="EMBL" id="AP017470">
    <property type="protein sequence ID" value="BBB32440.1"/>
    <property type="molecule type" value="Genomic_DNA"/>
</dbReference>
<accession>A0A7R6SYB0</accession>
<evidence type="ECO:0008006" key="3">
    <source>
        <dbReference type="Google" id="ProtNLM"/>
    </source>
</evidence>
<keyword evidence="2" id="KW-1185">Reference proteome</keyword>
<dbReference type="Pfam" id="PF04338">
    <property type="entry name" value="DUF481"/>
    <property type="match status" value="1"/>
</dbReference>
<reference evidence="1 2" key="1">
    <citation type="journal article" date="2012" name="Extremophiles">
        <title>Thermotomaculum hydrothermale gen. nov., sp. nov., a novel heterotrophic thermophile within the phylum Acidobacteria from a deep-sea hydrothermal vent chimney in the Southern Okinawa Trough.</title>
        <authorList>
            <person name="Izumi H."/>
            <person name="Nunoura T."/>
            <person name="Miyazaki M."/>
            <person name="Mino S."/>
            <person name="Toki T."/>
            <person name="Takai K."/>
            <person name="Sako Y."/>
            <person name="Sawabe T."/>
            <person name="Nakagawa S."/>
        </authorList>
    </citation>
    <scope>NUCLEOTIDE SEQUENCE [LARGE SCALE GENOMIC DNA]</scope>
    <source>
        <strain evidence="1 2">AC55</strain>
    </source>
</reference>